<dbReference type="OrthoDB" id="9795626at2"/>
<evidence type="ECO:0000313" key="3">
    <source>
        <dbReference type="EMBL" id="EDX75550.1"/>
    </source>
</evidence>
<keyword evidence="4" id="KW-1185">Reference proteome</keyword>
<dbReference type="RefSeq" id="WP_006101257.1">
    <property type="nucleotide sequence ID" value="NZ_DS989849.1"/>
</dbReference>
<protein>
    <recommendedName>
        <fullName evidence="5">Rad50/SbcC-type AAA domain-containing protein</fullName>
    </recommendedName>
</protein>
<feature type="compositionally biased region" description="Polar residues" evidence="2">
    <location>
        <begin position="189"/>
        <end position="205"/>
    </location>
</feature>
<sequence>MSLQLTLLGWSASGLRCPDHQVHLCPENSTTPYPVTLVQMPNGTGKTTTLNMLRATLSGAAREWNSQKIREFQRSGDSTQSGQFVVRLGMDDNLLTFELNLDFIQRKVAYRTSSSHSYGIRDGFLPPREIKKFLNPEFVNLFVFDGELANTLLNPKQTRARDAIDSLFQLSLLEKAAHHFQDNWERHAQNSSSKSTQGLTRRQNNLNRLKIKRDKIKIERDALQVQQSQLKLARQEAEKDYDQALGKDQNIGTRLQTIKVQFDQAEKVVEREVEKTTEKMRDPQRIIPGLAASLINLKANLDRLKLPTSTSKEFFEELAEAQECVCGRQMDDVTRQAVRDRAMQYLGEDEVGVLNRIKSDIADYCGGNPEQYHQDFQEQVQGLQKVIRTRDEFKTELRSLEEERLKQGDSELEAKKQHLDQLREQLDQCNQRLEEIERSPHSKPSEDTDCLKELEFLIRKAEDDVAEVTHTLTLKRKTEIVRCILNQAHEHAREELRKIMIEETNQRITQLLSRDPVRLEDIQHSLKLQGRSGASVGQTLSVSYAFLATLFNRSNHQLPFIVDSPAGALDLNVRPEVARLVPQLGKQFVAFTISSERQSFVDSLHQAAQGNVQYLTLFRKTSRMDALWQNIDANQLTETVDGVMVTGKEFFERFDLDEEL</sequence>
<organism evidence="3 4">
    <name type="scientific">Coleofasciculus chthonoplastes PCC 7420</name>
    <dbReference type="NCBI Taxonomy" id="118168"/>
    <lineage>
        <taxon>Bacteria</taxon>
        <taxon>Bacillati</taxon>
        <taxon>Cyanobacteriota</taxon>
        <taxon>Cyanophyceae</taxon>
        <taxon>Coleofasciculales</taxon>
        <taxon>Coleofasciculaceae</taxon>
        <taxon>Coleofasciculus</taxon>
    </lineage>
</organism>
<dbReference type="Proteomes" id="UP000003835">
    <property type="component" value="Unassembled WGS sequence"/>
</dbReference>
<dbReference type="InterPro" id="IPR027417">
    <property type="entry name" value="P-loop_NTPase"/>
</dbReference>
<reference evidence="3 4" key="1">
    <citation type="submission" date="2008-07" db="EMBL/GenBank/DDBJ databases">
        <authorList>
            <person name="Tandeau de Marsac N."/>
            <person name="Ferriera S."/>
            <person name="Johnson J."/>
            <person name="Kravitz S."/>
            <person name="Beeson K."/>
            <person name="Sutton G."/>
            <person name="Rogers Y.-H."/>
            <person name="Friedman R."/>
            <person name="Frazier M."/>
            <person name="Venter J.C."/>
        </authorList>
    </citation>
    <scope>NUCLEOTIDE SEQUENCE [LARGE SCALE GENOMIC DNA]</scope>
    <source>
        <strain evidence="3 4">PCC 7420</strain>
    </source>
</reference>
<dbReference type="AlphaFoldDB" id="B4VRA1"/>
<dbReference type="eggNOG" id="COG0419">
    <property type="taxonomic scope" value="Bacteria"/>
</dbReference>
<proteinExistence type="predicted"/>
<evidence type="ECO:0000313" key="4">
    <source>
        <dbReference type="Proteomes" id="UP000003835"/>
    </source>
</evidence>
<evidence type="ECO:0000256" key="1">
    <source>
        <dbReference type="SAM" id="Coils"/>
    </source>
</evidence>
<dbReference type="STRING" id="118168.MC7420_1468"/>
<feature type="coiled-coil region" evidence="1">
    <location>
        <begin position="383"/>
        <end position="471"/>
    </location>
</feature>
<gene>
    <name evidence="3" type="ORF">MC7420_1468</name>
</gene>
<dbReference type="SUPFAM" id="SSF52540">
    <property type="entry name" value="P-loop containing nucleoside triphosphate hydrolases"/>
    <property type="match status" value="2"/>
</dbReference>
<dbReference type="HOGENOM" id="CLU_412628_0_0_3"/>
<evidence type="ECO:0008006" key="5">
    <source>
        <dbReference type="Google" id="ProtNLM"/>
    </source>
</evidence>
<keyword evidence="1" id="KW-0175">Coiled coil</keyword>
<feature type="region of interest" description="Disordered" evidence="2">
    <location>
        <begin position="185"/>
        <end position="205"/>
    </location>
</feature>
<dbReference type="EMBL" id="DS989849">
    <property type="protein sequence ID" value="EDX75550.1"/>
    <property type="molecule type" value="Genomic_DNA"/>
</dbReference>
<evidence type="ECO:0000256" key="2">
    <source>
        <dbReference type="SAM" id="MobiDB-lite"/>
    </source>
</evidence>
<accession>B4VRA1</accession>
<dbReference type="Gene3D" id="3.40.50.300">
    <property type="entry name" value="P-loop containing nucleotide triphosphate hydrolases"/>
    <property type="match status" value="2"/>
</dbReference>
<name>B4VRA1_9CYAN</name>